<evidence type="ECO:0000256" key="3">
    <source>
        <dbReference type="ARBA" id="ARBA00022692"/>
    </source>
</evidence>
<feature type="transmembrane region" description="Helical" evidence="6">
    <location>
        <begin position="65"/>
        <end position="83"/>
    </location>
</feature>
<evidence type="ECO:0000313" key="8">
    <source>
        <dbReference type="Proteomes" id="UP000321523"/>
    </source>
</evidence>
<feature type="transmembrane region" description="Helical" evidence="6">
    <location>
        <begin position="115"/>
        <end position="135"/>
    </location>
</feature>
<proteinExistence type="inferred from homology"/>
<feature type="transmembrane region" description="Helical" evidence="6">
    <location>
        <begin position="198"/>
        <end position="221"/>
    </location>
</feature>
<evidence type="ECO:0008006" key="9">
    <source>
        <dbReference type="Google" id="ProtNLM"/>
    </source>
</evidence>
<evidence type="ECO:0000256" key="6">
    <source>
        <dbReference type="SAM" id="Phobius"/>
    </source>
</evidence>
<keyword evidence="4 6" id="KW-1133">Transmembrane helix</keyword>
<dbReference type="RefSeq" id="WP_186818112.1">
    <property type="nucleotide sequence ID" value="NZ_BJYZ01000046.1"/>
</dbReference>
<evidence type="ECO:0000256" key="4">
    <source>
        <dbReference type="ARBA" id="ARBA00022989"/>
    </source>
</evidence>
<protein>
    <recommendedName>
        <fullName evidence="9">Conjugal transfer protein TrbL</fullName>
    </recommendedName>
</protein>
<reference evidence="7 8" key="1">
    <citation type="submission" date="2019-07" db="EMBL/GenBank/DDBJ databases">
        <title>Whole genome shotgun sequence of Skermanella aerolata NBRC 106429.</title>
        <authorList>
            <person name="Hosoyama A."/>
            <person name="Uohara A."/>
            <person name="Ohji S."/>
            <person name="Ichikawa N."/>
        </authorList>
    </citation>
    <scope>NUCLEOTIDE SEQUENCE [LARGE SCALE GENOMIC DNA]</scope>
    <source>
        <strain evidence="7 8">NBRC 106429</strain>
    </source>
</reference>
<comment type="caution">
    <text evidence="7">The sequence shown here is derived from an EMBL/GenBank/DDBJ whole genome shotgun (WGS) entry which is preliminary data.</text>
</comment>
<accession>A0A512E1N8</accession>
<organism evidence="7 8">
    <name type="scientific">Skermanella aerolata</name>
    <dbReference type="NCBI Taxonomy" id="393310"/>
    <lineage>
        <taxon>Bacteria</taxon>
        <taxon>Pseudomonadati</taxon>
        <taxon>Pseudomonadota</taxon>
        <taxon>Alphaproteobacteria</taxon>
        <taxon>Rhodospirillales</taxon>
        <taxon>Azospirillaceae</taxon>
        <taxon>Skermanella</taxon>
    </lineage>
</organism>
<gene>
    <name evidence="7" type="ORF">SAE02_67720</name>
</gene>
<keyword evidence="8" id="KW-1185">Reference proteome</keyword>
<dbReference type="AlphaFoldDB" id="A0A512E1N8"/>
<comment type="similarity">
    <text evidence="2">Belongs to the TrbL/VirB6 family.</text>
</comment>
<dbReference type="GO" id="GO:0030255">
    <property type="term" value="P:protein secretion by the type IV secretion system"/>
    <property type="evidence" value="ECO:0007669"/>
    <property type="project" value="InterPro"/>
</dbReference>
<evidence type="ECO:0000256" key="1">
    <source>
        <dbReference type="ARBA" id="ARBA00004141"/>
    </source>
</evidence>
<evidence type="ECO:0000256" key="5">
    <source>
        <dbReference type="ARBA" id="ARBA00023136"/>
    </source>
</evidence>
<evidence type="ECO:0000256" key="2">
    <source>
        <dbReference type="ARBA" id="ARBA00007802"/>
    </source>
</evidence>
<name>A0A512E1N8_9PROT</name>
<comment type="subcellular location">
    <subcellularLocation>
        <location evidence="1">Membrane</location>
        <topology evidence="1">Multi-pass membrane protein</topology>
    </subcellularLocation>
</comment>
<keyword evidence="3 6" id="KW-0812">Transmembrane</keyword>
<feature type="transmembrane region" description="Helical" evidence="6">
    <location>
        <begin position="241"/>
        <end position="264"/>
    </location>
</feature>
<dbReference type="InterPro" id="IPR007688">
    <property type="entry name" value="Conjugal_tfr_TrbL/VirB6"/>
</dbReference>
<sequence length="316" mass="33532">MLPNMFSAAALAFDQSLVQGMDAAIGAGLAWVAPQLRVAMMLYVLGYGLLTMYQHADTWTFVTAAVRAIAIGMIIQATNYNYYVRDLFFTDLPNAFAAALNGPRITVNSAQQFDILWSAALNMCAFVLGQATGLVHIGDRALVWILAMLMLLALWVCFVIWYISRVFMALIICIGAFLLVLALFRSTRGYVQQWIGKLVGLSMLQLTASILLRIVLVVLTARLKVMQNDLNLGLDELINNVAGVTGVFWMGALLMIALPSAIAIGSGVGAGTAVATGMLGGLAGRAAGAATGAARSTAGAAGKMGRALGRYTGSRR</sequence>
<feature type="transmembrane region" description="Helical" evidence="6">
    <location>
        <begin position="167"/>
        <end position="186"/>
    </location>
</feature>
<keyword evidence="5 6" id="KW-0472">Membrane</keyword>
<dbReference type="EMBL" id="BJYZ01000046">
    <property type="protein sequence ID" value="GEO42624.1"/>
    <property type="molecule type" value="Genomic_DNA"/>
</dbReference>
<dbReference type="Pfam" id="PF04610">
    <property type="entry name" value="TrbL"/>
    <property type="match status" value="1"/>
</dbReference>
<feature type="transmembrane region" description="Helical" evidence="6">
    <location>
        <begin position="142"/>
        <end position="161"/>
    </location>
</feature>
<evidence type="ECO:0000313" key="7">
    <source>
        <dbReference type="EMBL" id="GEO42624.1"/>
    </source>
</evidence>
<dbReference type="Proteomes" id="UP000321523">
    <property type="component" value="Unassembled WGS sequence"/>
</dbReference>
<dbReference type="GO" id="GO:0016020">
    <property type="term" value="C:membrane"/>
    <property type="evidence" value="ECO:0007669"/>
    <property type="project" value="UniProtKB-SubCell"/>
</dbReference>